<sequence length="521" mass="59772">MKDKYKKIGLVLVIIVLLGTVLSLGANWWINAQLPKIISENNETPYLIKYDNIDVSILSRKIEATGIRVVPKEREKDSLRKNGIFASVQKIVITNYSILPLLFQNKIEANSITFFKPKITLFKDNDKSINSSKGISSRIVAPFQQLVKVANLDLEQGTFYVINLSNNKTLFQAKNVKIQLNEIAISEETLNKKIPFNFKSYAFSCDSLLYLTNSKYKIAVQQIVTTNVGLELKKFSMLSELNRKQFVNQLPLEKDLYNLKSDKISIKNMSWGFKDEIFFFSTNHIAIDKADANIYRSKVPADDKSVKPLYNKLLRELKFDMKIDTLSITNTKLVYEEEKSFDKGAGILTFNDFNLQATHINSGFKNTKLPDVAILVKCKFMNQSPMTIDWRFNVMNTADRFSIKGSIHNFKTKDLAVFTKPYLNATFTGDFDQIFFNFTGDHTKANGDFAARYANLKLSLYQKKDRTKKSKLKSWIGNLLMDKNSNDELVENEIAVERDNEKSFFNYLWLCIADGLKKTLI</sequence>
<name>A0ABR7J5T8_9FLAO</name>
<reference evidence="1 2" key="1">
    <citation type="submission" date="2020-08" db="EMBL/GenBank/DDBJ databases">
        <title>Description of novel Flavobacterium F-380 isolate.</title>
        <authorList>
            <person name="Saticioglu I.B."/>
            <person name="Duman M."/>
            <person name="Altun S."/>
        </authorList>
    </citation>
    <scope>NUCLEOTIDE SEQUENCE [LARGE SCALE GENOMIC DNA]</scope>
    <source>
        <strain evidence="1 2">F-380</strain>
    </source>
</reference>
<dbReference type="RefSeq" id="WP_187009450.1">
    <property type="nucleotide sequence ID" value="NZ_JACRUI010000001.1"/>
</dbReference>
<evidence type="ECO:0000313" key="2">
    <source>
        <dbReference type="Proteomes" id="UP000629963"/>
    </source>
</evidence>
<dbReference type="EMBL" id="JACRUJ010000001">
    <property type="protein sequence ID" value="MBC5840900.1"/>
    <property type="molecule type" value="Genomic_DNA"/>
</dbReference>
<accession>A0ABR7J5T8</accession>
<comment type="caution">
    <text evidence="1">The sequence shown here is derived from an EMBL/GenBank/DDBJ whole genome shotgun (WGS) entry which is preliminary data.</text>
</comment>
<organism evidence="1 2">
    <name type="scientific">Flavobacterium kayseriense</name>
    <dbReference type="NCBI Taxonomy" id="2764714"/>
    <lineage>
        <taxon>Bacteria</taxon>
        <taxon>Pseudomonadati</taxon>
        <taxon>Bacteroidota</taxon>
        <taxon>Flavobacteriia</taxon>
        <taxon>Flavobacteriales</taxon>
        <taxon>Flavobacteriaceae</taxon>
        <taxon>Flavobacterium</taxon>
    </lineage>
</organism>
<evidence type="ECO:0008006" key="3">
    <source>
        <dbReference type="Google" id="ProtNLM"/>
    </source>
</evidence>
<protein>
    <recommendedName>
        <fullName evidence="3">DUF748 domain-containing protein</fullName>
    </recommendedName>
</protein>
<dbReference type="Proteomes" id="UP000629963">
    <property type="component" value="Unassembled WGS sequence"/>
</dbReference>
<proteinExistence type="predicted"/>
<evidence type="ECO:0000313" key="1">
    <source>
        <dbReference type="EMBL" id="MBC5840900.1"/>
    </source>
</evidence>
<gene>
    <name evidence="1" type="ORF">H8R23_05740</name>
</gene>
<keyword evidence="2" id="KW-1185">Reference proteome</keyword>